<evidence type="ECO:0000313" key="1">
    <source>
        <dbReference type="EMBL" id="GGF92422.1"/>
    </source>
</evidence>
<name>A0A8J3E8L8_9GAMM</name>
<accession>A0A8J3E8L8</accession>
<comment type="caution">
    <text evidence="1">The sequence shown here is derived from an EMBL/GenBank/DDBJ whole genome shotgun (WGS) entry which is preliminary data.</text>
</comment>
<evidence type="ECO:0000313" key="2">
    <source>
        <dbReference type="Proteomes" id="UP000636949"/>
    </source>
</evidence>
<dbReference type="Gene3D" id="3.55.50.60">
    <property type="entry name" value="DotD protein"/>
    <property type="match status" value="1"/>
</dbReference>
<dbReference type="EMBL" id="BMJS01000005">
    <property type="protein sequence ID" value="GGF92422.1"/>
    <property type="molecule type" value="Genomic_DNA"/>
</dbReference>
<reference evidence="1" key="2">
    <citation type="submission" date="2020-09" db="EMBL/GenBank/DDBJ databases">
        <authorList>
            <person name="Sun Q."/>
            <person name="Zhou Y."/>
        </authorList>
    </citation>
    <scope>NUCLEOTIDE SEQUENCE</scope>
    <source>
        <strain evidence="1">CGMCC 1.15758</strain>
    </source>
</reference>
<organism evidence="1 2">
    <name type="scientific">Cysteiniphilum litorale</name>
    <dbReference type="NCBI Taxonomy" id="2056700"/>
    <lineage>
        <taxon>Bacteria</taxon>
        <taxon>Pseudomonadati</taxon>
        <taxon>Pseudomonadota</taxon>
        <taxon>Gammaproteobacteria</taxon>
        <taxon>Thiotrichales</taxon>
        <taxon>Fastidiosibacteraceae</taxon>
        <taxon>Cysteiniphilum</taxon>
    </lineage>
</organism>
<gene>
    <name evidence="1" type="ORF">GCM10010995_07010</name>
</gene>
<protein>
    <submittedName>
        <fullName evidence="1">Uncharacterized protein</fullName>
    </submittedName>
</protein>
<keyword evidence="2" id="KW-1185">Reference proteome</keyword>
<dbReference type="RefSeq" id="WP_117002067.1">
    <property type="nucleotide sequence ID" value="NZ_BMJS01000005.1"/>
</dbReference>
<dbReference type="Pfam" id="PF16816">
    <property type="entry name" value="DotD"/>
    <property type="match status" value="1"/>
</dbReference>
<dbReference type="InterPro" id="IPR038140">
    <property type="entry name" value="DotD_sf"/>
</dbReference>
<sequence length="183" mass="20144">MKQPEHVREDVKKVEKVKKALCQSTVGVLAFGMFMLSGCAVNQADTPPRSNEPLYALDTVAVQTSQNIQTLTEIKTTELHKHADDKQWQSFMFNLQSIPVNFEQKTTFHFVGTAQEALKGIADLAGYQASFVGNPPAQPIMVTLDLKNQSLVEGLRDLNAQLNNKAIIQLAPTAKLVTMSFGV</sequence>
<dbReference type="InterPro" id="IPR031817">
    <property type="entry name" value="DotD"/>
</dbReference>
<dbReference type="Proteomes" id="UP000636949">
    <property type="component" value="Unassembled WGS sequence"/>
</dbReference>
<proteinExistence type="predicted"/>
<reference evidence="1" key="1">
    <citation type="journal article" date="2014" name="Int. J. Syst. Evol. Microbiol.">
        <title>Complete genome sequence of Corynebacterium casei LMG S-19264T (=DSM 44701T), isolated from a smear-ripened cheese.</title>
        <authorList>
            <consortium name="US DOE Joint Genome Institute (JGI-PGF)"/>
            <person name="Walter F."/>
            <person name="Albersmeier A."/>
            <person name="Kalinowski J."/>
            <person name="Ruckert C."/>
        </authorList>
    </citation>
    <scope>NUCLEOTIDE SEQUENCE</scope>
    <source>
        <strain evidence="1">CGMCC 1.15758</strain>
    </source>
</reference>
<dbReference type="AlphaFoldDB" id="A0A8J3E8L8"/>
<dbReference type="OrthoDB" id="8481530at2"/>